<gene>
    <name evidence="1" type="ORF">Blue_026</name>
</gene>
<protein>
    <submittedName>
        <fullName evidence="1">Uncharacterized protein</fullName>
    </submittedName>
</protein>
<dbReference type="GeneID" id="29081805"/>
<dbReference type="KEGG" id="vg:29081805"/>
<keyword evidence="2" id="KW-1185">Reference proteome</keyword>
<dbReference type="EMBL" id="KU577463">
    <property type="protein sequence ID" value="AMO25849.1"/>
    <property type="molecule type" value="Genomic_DNA"/>
</dbReference>
<dbReference type="Proteomes" id="UP000201785">
    <property type="component" value="Segment"/>
</dbReference>
<evidence type="ECO:0000313" key="1">
    <source>
        <dbReference type="EMBL" id="AMO25849.1"/>
    </source>
</evidence>
<proteinExistence type="predicted"/>
<name>A0A140HLI7_9CAUD</name>
<dbReference type="RefSeq" id="YP_009285338.1">
    <property type="nucleotide sequence ID" value="NC_031056.1"/>
</dbReference>
<reference evidence="1 2" key="1">
    <citation type="journal article" date="2016" name="Genome Announc.">
        <title>Complete Genome Sequence of Bacteriophage Deep-Blue Infecting Emetic Bacillus cereus.</title>
        <authorList>
            <person name="Hock L."/>
            <person name="Gillis A."/>
            <person name="Mahillon J."/>
        </authorList>
    </citation>
    <scope>NUCLEOTIDE SEQUENCE [LARGE SCALE GENOMIC DNA]</scope>
</reference>
<accession>A0A140HLI7</accession>
<evidence type="ECO:0000313" key="2">
    <source>
        <dbReference type="Proteomes" id="UP000201785"/>
    </source>
</evidence>
<organism evidence="1 2">
    <name type="scientific">Bacillus phage Deep Blue</name>
    <dbReference type="NCBI Taxonomy" id="1792245"/>
    <lineage>
        <taxon>Viruses</taxon>
        <taxon>Duplodnaviria</taxon>
        <taxon>Heunggongvirae</taxon>
        <taxon>Uroviricota</taxon>
        <taxon>Caudoviricetes</taxon>
        <taxon>Herelleviridae</taxon>
        <taxon>Bastillevirinae</taxon>
        <taxon>Caeruleovirus</taxon>
        <taxon>Caeruleovirus deepblue</taxon>
    </lineage>
</organism>
<sequence length="64" mass="7536">MSNEMFIPLREIESLIGQLEDHAETNQELLDTVKEPTLKARLEGKQMTYDYTIKKLELIVQRSR</sequence>
<dbReference type="OrthoDB" id="25161at10239"/>